<sequence>MTAKLLSPSLTESQQPDGVRAASQETEKLHEGVWVQVVAYSEEIFVSCSMTVPSSDMVHVTKDAEEFVELTVDYVGPVAGD</sequence>
<name>A0AAD9G9G5_9STRA</name>
<evidence type="ECO:0000313" key="2">
    <source>
        <dbReference type="EMBL" id="KAK1934257.1"/>
    </source>
</evidence>
<reference evidence="2" key="1">
    <citation type="submission" date="2023-08" db="EMBL/GenBank/DDBJ databases">
        <title>Reference Genome Resource for the Citrus Pathogen Phytophthora citrophthora.</title>
        <authorList>
            <person name="Moller H."/>
            <person name="Coetzee B."/>
            <person name="Rose L.J."/>
            <person name="Van Niekerk J.M."/>
        </authorList>
    </citation>
    <scope>NUCLEOTIDE SEQUENCE</scope>
    <source>
        <strain evidence="2">STE-U-9442</strain>
    </source>
</reference>
<protein>
    <submittedName>
        <fullName evidence="2">Uncharacterized protein</fullName>
    </submittedName>
</protein>
<accession>A0AAD9G9G5</accession>
<proteinExistence type="predicted"/>
<comment type="caution">
    <text evidence="2">The sequence shown here is derived from an EMBL/GenBank/DDBJ whole genome shotgun (WGS) entry which is preliminary data.</text>
</comment>
<gene>
    <name evidence="2" type="ORF">P3T76_011460</name>
</gene>
<dbReference type="EMBL" id="JASMQC010000026">
    <property type="protein sequence ID" value="KAK1934257.1"/>
    <property type="molecule type" value="Genomic_DNA"/>
</dbReference>
<organism evidence="2 3">
    <name type="scientific">Phytophthora citrophthora</name>
    <dbReference type="NCBI Taxonomy" id="4793"/>
    <lineage>
        <taxon>Eukaryota</taxon>
        <taxon>Sar</taxon>
        <taxon>Stramenopiles</taxon>
        <taxon>Oomycota</taxon>
        <taxon>Peronosporomycetes</taxon>
        <taxon>Peronosporales</taxon>
        <taxon>Peronosporaceae</taxon>
        <taxon>Phytophthora</taxon>
    </lineage>
</organism>
<keyword evidence="3" id="KW-1185">Reference proteome</keyword>
<dbReference type="AlphaFoldDB" id="A0AAD9G9G5"/>
<feature type="region of interest" description="Disordered" evidence="1">
    <location>
        <begin position="1"/>
        <end position="25"/>
    </location>
</feature>
<evidence type="ECO:0000256" key="1">
    <source>
        <dbReference type="SAM" id="MobiDB-lite"/>
    </source>
</evidence>
<dbReference type="Proteomes" id="UP001259832">
    <property type="component" value="Unassembled WGS sequence"/>
</dbReference>
<evidence type="ECO:0000313" key="3">
    <source>
        <dbReference type="Proteomes" id="UP001259832"/>
    </source>
</evidence>